<dbReference type="EMBL" id="AP011699">
    <property type="protein sequence ID" value="BAL54761.1"/>
    <property type="molecule type" value="Genomic_DNA"/>
</dbReference>
<protein>
    <submittedName>
        <fullName evidence="2">Hypothetical conserved protein</fullName>
    </submittedName>
</protein>
<dbReference type="InterPro" id="IPR002559">
    <property type="entry name" value="Transposase_11"/>
</dbReference>
<name>H5SF25_9CHLR</name>
<dbReference type="GO" id="GO:0003677">
    <property type="term" value="F:DNA binding"/>
    <property type="evidence" value="ECO:0007669"/>
    <property type="project" value="InterPro"/>
</dbReference>
<gene>
    <name evidence="2" type="ORF">HGMM_F19G07C12</name>
</gene>
<reference evidence="2" key="1">
    <citation type="journal article" date="2005" name="Environ. Microbiol.">
        <title>Genetic and functional properties of uncultivated thermophilic crenarchaeotes from a subsurface gold mine as revealed by analysis of genome fragments.</title>
        <authorList>
            <person name="Nunoura T."/>
            <person name="Hirayama H."/>
            <person name="Takami H."/>
            <person name="Oida H."/>
            <person name="Nishi S."/>
            <person name="Shimamura S."/>
            <person name="Suzuki Y."/>
            <person name="Inagaki F."/>
            <person name="Takai K."/>
            <person name="Nealson K.H."/>
            <person name="Horikoshi K."/>
        </authorList>
    </citation>
    <scope>NUCLEOTIDE SEQUENCE</scope>
</reference>
<dbReference type="AlphaFoldDB" id="H5SF25"/>
<dbReference type="PANTHER" id="PTHR33258:SF1">
    <property type="entry name" value="TRANSPOSASE INSL FOR INSERTION SEQUENCE ELEMENT IS186A-RELATED"/>
    <property type="match status" value="1"/>
</dbReference>
<sequence length="173" mass="19674">MGAVKVSQPALSKRLLTFPAELFQQVFYSLLPRLRERWQARQRPLPESVSCALRHFSRIYGVDGSTLEALFRKLAALKDTPPGALAGKICTVIDLASRLPEQIWYTQDAAVHDTHFFKEILSLIQAGTLWIFDRGFYDFTFVDQVIERGGHFITRLKSNAVFGVQNVLYQTLV</sequence>
<evidence type="ECO:0000313" key="2">
    <source>
        <dbReference type="EMBL" id="BAL54761.1"/>
    </source>
</evidence>
<dbReference type="PANTHER" id="PTHR33258">
    <property type="entry name" value="TRANSPOSASE INSL FOR INSERTION SEQUENCE ELEMENT IS186A-RELATED"/>
    <property type="match status" value="1"/>
</dbReference>
<organism evidence="2">
    <name type="scientific">uncultured Chloroflexota bacterium</name>
    <dbReference type="NCBI Taxonomy" id="166587"/>
    <lineage>
        <taxon>Bacteria</taxon>
        <taxon>Bacillati</taxon>
        <taxon>Chloroflexota</taxon>
        <taxon>environmental samples</taxon>
    </lineage>
</organism>
<dbReference type="SUPFAM" id="SSF53098">
    <property type="entry name" value="Ribonuclease H-like"/>
    <property type="match status" value="1"/>
</dbReference>
<dbReference type="InterPro" id="IPR012337">
    <property type="entry name" value="RNaseH-like_sf"/>
</dbReference>
<accession>H5SF25</accession>
<reference evidence="2" key="2">
    <citation type="journal article" date="2012" name="PLoS ONE">
        <title>A Deeply Branching Thermophilic Bacterium with an Ancient Acetyl-CoA Pathway Dominates a Subsurface Ecosystem.</title>
        <authorList>
            <person name="Takami H."/>
            <person name="Noguchi H."/>
            <person name="Takaki Y."/>
            <person name="Uchiyama I."/>
            <person name="Toyoda A."/>
            <person name="Nishi S."/>
            <person name="Chee G.-J."/>
            <person name="Arai W."/>
            <person name="Nunoura T."/>
            <person name="Itoh T."/>
            <person name="Hattori M."/>
            <person name="Takai K."/>
        </authorList>
    </citation>
    <scope>NUCLEOTIDE SEQUENCE</scope>
</reference>
<proteinExistence type="predicted"/>
<dbReference type="GO" id="GO:0004803">
    <property type="term" value="F:transposase activity"/>
    <property type="evidence" value="ECO:0007669"/>
    <property type="project" value="InterPro"/>
</dbReference>
<feature type="domain" description="Transposase IS4-like" evidence="1">
    <location>
        <begin position="88"/>
        <end position="164"/>
    </location>
</feature>
<evidence type="ECO:0000259" key="1">
    <source>
        <dbReference type="Pfam" id="PF01609"/>
    </source>
</evidence>
<dbReference type="GO" id="GO:0006313">
    <property type="term" value="P:DNA transposition"/>
    <property type="evidence" value="ECO:0007669"/>
    <property type="project" value="InterPro"/>
</dbReference>
<dbReference type="Pfam" id="PF01609">
    <property type="entry name" value="DDE_Tnp_1"/>
    <property type="match status" value="1"/>
</dbReference>